<keyword evidence="5 8" id="KW-0472">Membrane</keyword>
<keyword evidence="2" id="KW-1003">Cell membrane</keyword>
<feature type="region of interest" description="Disordered" evidence="7">
    <location>
        <begin position="242"/>
        <end position="263"/>
    </location>
</feature>
<evidence type="ECO:0000256" key="8">
    <source>
        <dbReference type="SAM" id="Phobius"/>
    </source>
</evidence>
<evidence type="ECO:0000313" key="10">
    <source>
        <dbReference type="EMBL" id="OJG37133.1"/>
    </source>
</evidence>
<feature type="transmembrane region" description="Helical" evidence="8">
    <location>
        <begin position="851"/>
        <end position="875"/>
    </location>
</feature>
<protein>
    <recommendedName>
        <fullName evidence="9">ABC3 transporter permease C-terminal domain-containing protein</fullName>
    </recommendedName>
</protein>
<evidence type="ECO:0000256" key="6">
    <source>
        <dbReference type="SAM" id="Coils"/>
    </source>
</evidence>
<keyword evidence="11" id="KW-1185">Reference proteome</keyword>
<keyword evidence="3 8" id="KW-0812">Transmembrane</keyword>
<feature type="transmembrane region" description="Helical" evidence="8">
    <location>
        <begin position="816"/>
        <end position="839"/>
    </location>
</feature>
<dbReference type="PANTHER" id="PTHR30287:SF1">
    <property type="entry name" value="INNER MEMBRANE PROTEIN"/>
    <property type="match status" value="1"/>
</dbReference>
<feature type="transmembrane region" description="Helical" evidence="8">
    <location>
        <begin position="369"/>
        <end position="390"/>
    </location>
</feature>
<keyword evidence="6" id="KW-0175">Coiled coil</keyword>
<evidence type="ECO:0000256" key="1">
    <source>
        <dbReference type="ARBA" id="ARBA00004651"/>
    </source>
</evidence>
<comment type="subcellular location">
    <subcellularLocation>
        <location evidence="1">Cell membrane</location>
        <topology evidence="1">Multi-pass membrane protein</topology>
    </subcellularLocation>
</comment>
<evidence type="ECO:0000256" key="7">
    <source>
        <dbReference type="SAM" id="MobiDB-lite"/>
    </source>
</evidence>
<sequence length="893" mass="100402">MKNKTYMKASLREIFYSKGRFIAIVLIILLGTLLYVGIKATGPILNHSASRYVDRQELSNLQIISTGGLTDTDEKLAADIPHAEAESGYQFFYADSEKNQVVKLYSYNQDDRQNQLIVKSGHLPRAENEIVLDEKAQAEGYRLKQTYQIDQPDQLTRKKFKIVGFVQSPIYTSTDERGLSNVGNGGVDFFAYLPEKNFSSEVKSVIYLRFDNVKGLETFGKDYEEKMDENINQVEKLFADRSKERGAEIRESAEKELQPKKSEINENLAKLEAGQKELDQGKAQLQQQAASLPTGNPQLEEAQQSLETQQKELTANREKLISAQQQIKDSEETIAELKEPSYTYDQRAENPGFQEYGDLSERIAAIANVFPVFFFFIAALITFTTMTRMVEENRREIGTLKALGYSRFEIAIKYIIYAVSAATLGIVLGSVIGINTLPRLVFELSSDRYNFPGVEAFYLARPIIQAAIAFLFASLGAALLVLLRELHEKPAELLQPKAPKPGKRIFLERITPIWSRLSFNQKVSYRNLLRYKSRMIMAVIGIAGCAALMVAGVGLRDSLSSVGAKQFGPIIDYQGIVTLDDQPDTSAVKKIFAETPQITDQLAMLNQTIELKAKGQANQKLTMMVPSDRQAFKKYVHLKDQGKRFSLTDDGAVITEKIAEMFQLKKGSTLTVYDEDQGSFKVTISHITENYLGNFLYLSKDYYQKARGEDFVANSYLLKSQDMSQTAEKKLAQQLLSSEQVTNTSFMSTQIDAQEHSMDNLDGIVWIFVVLSGLLAFIVLYNLTNINVSERLRELSTIKVLGFYDREVTSYIFRENVVFTLLGIICGYGLGIGLTKFILDQASMESIIFPLVIRSGAYLISGGLTILFTVIVMAATHFRLRHINMIDALKSNE</sequence>
<dbReference type="RefSeq" id="WP_071860642.1">
    <property type="nucleotide sequence ID" value="NZ_JBHLVS010000004.1"/>
</dbReference>
<accession>A0A1L8SYW1</accession>
<keyword evidence="4 8" id="KW-1133">Transmembrane helix</keyword>
<dbReference type="InterPro" id="IPR003838">
    <property type="entry name" value="ABC3_permease_C"/>
</dbReference>
<evidence type="ECO:0000256" key="5">
    <source>
        <dbReference type="ARBA" id="ARBA00023136"/>
    </source>
</evidence>
<evidence type="ECO:0000256" key="2">
    <source>
        <dbReference type="ARBA" id="ARBA00022475"/>
    </source>
</evidence>
<dbReference type="Pfam" id="PF02687">
    <property type="entry name" value="FtsX"/>
    <property type="match status" value="2"/>
</dbReference>
<feature type="domain" description="ABC3 transporter permease C-terminal" evidence="9">
    <location>
        <begin position="368"/>
        <end position="484"/>
    </location>
</feature>
<dbReference type="OrthoDB" id="5137249at2"/>
<dbReference type="PANTHER" id="PTHR30287">
    <property type="entry name" value="MEMBRANE COMPONENT OF PREDICTED ABC SUPERFAMILY METABOLITE UPTAKE TRANSPORTER"/>
    <property type="match status" value="1"/>
</dbReference>
<feature type="domain" description="ABC3 transporter permease C-terminal" evidence="9">
    <location>
        <begin position="766"/>
        <end position="884"/>
    </location>
</feature>
<feature type="transmembrane region" description="Helical" evidence="8">
    <location>
        <begin position="21"/>
        <end position="38"/>
    </location>
</feature>
<dbReference type="EMBL" id="JXKM01000001">
    <property type="protein sequence ID" value="OJG37133.1"/>
    <property type="molecule type" value="Genomic_DNA"/>
</dbReference>
<dbReference type="STRING" id="319970.RV00_GL000090"/>
<comment type="caution">
    <text evidence="10">The sequence shown here is derived from an EMBL/GenBank/DDBJ whole genome shotgun (WGS) entry which is preliminary data.</text>
</comment>
<feature type="transmembrane region" description="Helical" evidence="8">
    <location>
        <begin position="535"/>
        <end position="555"/>
    </location>
</feature>
<dbReference type="InterPro" id="IPR038766">
    <property type="entry name" value="Membrane_comp_ABC_pdt"/>
</dbReference>
<evidence type="ECO:0000256" key="3">
    <source>
        <dbReference type="ARBA" id="ARBA00022692"/>
    </source>
</evidence>
<evidence type="ECO:0000259" key="9">
    <source>
        <dbReference type="Pfam" id="PF02687"/>
    </source>
</evidence>
<evidence type="ECO:0000313" key="11">
    <source>
        <dbReference type="Proteomes" id="UP000183700"/>
    </source>
</evidence>
<feature type="transmembrane region" description="Helical" evidence="8">
    <location>
        <begin position="763"/>
        <end position="783"/>
    </location>
</feature>
<proteinExistence type="predicted"/>
<dbReference type="Proteomes" id="UP000183700">
    <property type="component" value="Unassembled WGS sequence"/>
</dbReference>
<feature type="coiled-coil region" evidence="6">
    <location>
        <begin position="268"/>
        <end position="333"/>
    </location>
</feature>
<feature type="transmembrane region" description="Helical" evidence="8">
    <location>
        <begin position="411"/>
        <end position="434"/>
    </location>
</feature>
<organism evidence="10 11">
    <name type="scientific">Enterococcus devriesei</name>
    <dbReference type="NCBI Taxonomy" id="319970"/>
    <lineage>
        <taxon>Bacteria</taxon>
        <taxon>Bacillati</taxon>
        <taxon>Bacillota</taxon>
        <taxon>Bacilli</taxon>
        <taxon>Lactobacillales</taxon>
        <taxon>Enterococcaceae</taxon>
        <taxon>Enterococcus</taxon>
    </lineage>
</organism>
<name>A0A1L8SYW1_9ENTE</name>
<feature type="transmembrane region" description="Helical" evidence="8">
    <location>
        <begin position="463"/>
        <end position="483"/>
    </location>
</feature>
<dbReference type="GO" id="GO:0005886">
    <property type="term" value="C:plasma membrane"/>
    <property type="evidence" value="ECO:0007669"/>
    <property type="project" value="UniProtKB-SubCell"/>
</dbReference>
<dbReference type="AlphaFoldDB" id="A0A1L8SYW1"/>
<evidence type="ECO:0000256" key="4">
    <source>
        <dbReference type="ARBA" id="ARBA00022989"/>
    </source>
</evidence>
<reference evidence="10 11" key="1">
    <citation type="submission" date="2014-12" db="EMBL/GenBank/DDBJ databases">
        <title>Draft genome sequences of 29 type strains of Enterococci.</title>
        <authorList>
            <person name="Zhong Z."/>
            <person name="Sun Z."/>
            <person name="Liu W."/>
            <person name="Zhang W."/>
            <person name="Zhang H."/>
        </authorList>
    </citation>
    <scope>NUCLEOTIDE SEQUENCE [LARGE SCALE GENOMIC DNA]</scope>
    <source>
        <strain evidence="10 11">DSM 22802</strain>
    </source>
</reference>
<gene>
    <name evidence="10" type="ORF">RV00_GL000090</name>
</gene>